<dbReference type="EMBL" id="JACHXR010000010">
    <property type="protein sequence ID" value="MBB3232250.1"/>
    <property type="molecule type" value="Genomic_DNA"/>
</dbReference>
<organism evidence="1 2">
    <name type="scientific">Halomonas stenophila</name>
    <dbReference type="NCBI Taxonomy" id="795312"/>
    <lineage>
        <taxon>Bacteria</taxon>
        <taxon>Pseudomonadati</taxon>
        <taxon>Pseudomonadota</taxon>
        <taxon>Gammaproteobacteria</taxon>
        <taxon>Oceanospirillales</taxon>
        <taxon>Halomonadaceae</taxon>
        <taxon>Halomonas</taxon>
    </lineage>
</organism>
<name>A0A7W5EXR1_9GAMM</name>
<evidence type="ECO:0000313" key="1">
    <source>
        <dbReference type="EMBL" id="MBB3232250.1"/>
    </source>
</evidence>
<sequence>MTLTTPPVKSVKGAMIQLNPKSGMAGIMNNIPNVVQFDINPETLTRSFTPWKAEAEEGVPSPGAPVQPIEVPQKFTGFEISIDPYATKGSLIPPNSFSVEARLAALRKMIEPTKGLIGDLLQSVADLTNTGSSDYTPPEVAPVILWLGARIILPVQVESFTITEHQHDALYYPIRATVAMDLKVLTPDYFRCSDSDAAEIAIAAYEYTRAQSDLLAVASLADLSPLWRLIAPI</sequence>
<reference evidence="1 2" key="1">
    <citation type="submission" date="2020-08" db="EMBL/GenBank/DDBJ databases">
        <title>Genomic Encyclopedia of Type Strains, Phase III (KMG-III): the genomes of soil and plant-associated and newly described type strains.</title>
        <authorList>
            <person name="Whitman W."/>
        </authorList>
    </citation>
    <scope>NUCLEOTIDE SEQUENCE [LARGE SCALE GENOMIC DNA]</scope>
    <source>
        <strain evidence="1 2">CECT 7744</strain>
    </source>
</reference>
<gene>
    <name evidence="1" type="ORF">FHR97_003118</name>
</gene>
<proteinExistence type="predicted"/>
<protein>
    <submittedName>
        <fullName evidence="1">Uncharacterized protein</fullName>
    </submittedName>
</protein>
<evidence type="ECO:0000313" key="2">
    <source>
        <dbReference type="Proteomes" id="UP000518892"/>
    </source>
</evidence>
<dbReference type="Proteomes" id="UP000518892">
    <property type="component" value="Unassembled WGS sequence"/>
</dbReference>
<dbReference type="AlphaFoldDB" id="A0A7W5EXR1"/>
<keyword evidence="2" id="KW-1185">Reference proteome</keyword>
<accession>A0A7W5EXR1</accession>
<comment type="caution">
    <text evidence="1">The sequence shown here is derived from an EMBL/GenBank/DDBJ whole genome shotgun (WGS) entry which is preliminary data.</text>
</comment>
<dbReference type="RefSeq" id="WP_183384697.1">
    <property type="nucleotide sequence ID" value="NZ_JACHXR010000010.1"/>
</dbReference>